<dbReference type="AlphaFoldDB" id="A0A9P4MDQ0"/>
<evidence type="ECO:0000259" key="5">
    <source>
        <dbReference type="PROSITE" id="PS50865"/>
    </source>
</evidence>
<dbReference type="GO" id="GO:0008270">
    <property type="term" value="F:zinc ion binding"/>
    <property type="evidence" value="ECO:0007669"/>
    <property type="project" value="UniProtKB-KW"/>
</dbReference>
<reference evidence="6" key="1">
    <citation type="journal article" date="2020" name="Stud. Mycol.">
        <title>101 Dothideomycetes genomes: a test case for predicting lifestyles and emergence of pathogens.</title>
        <authorList>
            <person name="Haridas S."/>
            <person name="Albert R."/>
            <person name="Binder M."/>
            <person name="Bloem J."/>
            <person name="Labutti K."/>
            <person name="Salamov A."/>
            <person name="Andreopoulos B."/>
            <person name="Baker S."/>
            <person name="Barry K."/>
            <person name="Bills G."/>
            <person name="Bluhm B."/>
            <person name="Cannon C."/>
            <person name="Castanera R."/>
            <person name="Culley D."/>
            <person name="Daum C."/>
            <person name="Ezra D."/>
            <person name="Gonzalez J."/>
            <person name="Henrissat B."/>
            <person name="Kuo A."/>
            <person name="Liang C."/>
            <person name="Lipzen A."/>
            <person name="Lutzoni F."/>
            <person name="Magnuson J."/>
            <person name="Mondo S."/>
            <person name="Nolan M."/>
            <person name="Ohm R."/>
            <person name="Pangilinan J."/>
            <person name="Park H.-J."/>
            <person name="Ramirez L."/>
            <person name="Alfaro M."/>
            <person name="Sun H."/>
            <person name="Tritt A."/>
            <person name="Yoshinaga Y."/>
            <person name="Zwiers L.-H."/>
            <person name="Turgeon B."/>
            <person name="Goodwin S."/>
            <person name="Spatafora J."/>
            <person name="Crous P."/>
            <person name="Grigoriev I."/>
        </authorList>
    </citation>
    <scope>NUCLEOTIDE SEQUENCE</scope>
    <source>
        <strain evidence="6">CBS 133067</strain>
    </source>
</reference>
<dbReference type="PROSITE" id="PS01360">
    <property type="entry name" value="ZF_MYND_1"/>
    <property type="match status" value="1"/>
</dbReference>
<accession>A0A9P4MDQ0</accession>
<dbReference type="EMBL" id="ML978121">
    <property type="protein sequence ID" value="KAF2103677.1"/>
    <property type="molecule type" value="Genomic_DNA"/>
</dbReference>
<dbReference type="Gene3D" id="6.10.140.2220">
    <property type="match status" value="1"/>
</dbReference>
<keyword evidence="3" id="KW-0862">Zinc</keyword>
<name>A0A9P4MDQ0_9PEZI</name>
<keyword evidence="1" id="KW-0479">Metal-binding</keyword>
<evidence type="ECO:0000313" key="7">
    <source>
        <dbReference type="Proteomes" id="UP000799772"/>
    </source>
</evidence>
<evidence type="ECO:0000256" key="3">
    <source>
        <dbReference type="ARBA" id="ARBA00022833"/>
    </source>
</evidence>
<dbReference type="Pfam" id="PF01753">
    <property type="entry name" value="zf-MYND"/>
    <property type="match status" value="1"/>
</dbReference>
<protein>
    <recommendedName>
        <fullName evidence="5">MYND-type domain-containing protein</fullName>
    </recommendedName>
</protein>
<keyword evidence="7" id="KW-1185">Reference proteome</keyword>
<dbReference type="OrthoDB" id="341421at2759"/>
<comment type="caution">
    <text evidence="6">The sequence shown here is derived from an EMBL/GenBank/DDBJ whole genome shotgun (WGS) entry which is preliminary data.</text>
</comment>
<proteinExistence type="predicted"/>
<organism evidence="6 7">
    <name type="scientific">Rhizodiscina lignyota</name>
    <dbReference type="NCBI Taxonomy" id="1504668"/>
    <lineage>
        <taxon>Eukaryota</taxon>
        <taxon>Fungi</taxon>
        <taxon>Dikarya</taxon>
        <taxon>Ascomycota</taxon>
        <taxon>Pezizomycotina</taxon>
        <taxon>Dothideomycetes</taxon>
        <taxon>Pleosporomycetidae</taxon>
        <taxon>Aulographales</taxon>
        <taxon>Rhizodiscinaceae</taxon>
        <taxon>Rhizodiscina</taxon>
    </lineage>
</organism>
<evidence type="ECO:0000256" key="1">
    <source>
        <dbReference type="ARBA" id="ARBA00022723"/>
    </source>
</evidence>
<feature type="domain" description="MYND-type" evidence="5">
    <location>
        <begin position="180"/>
        <end position="218"/>
    </location>
</feature>
<dbReference type="PROSITE" id="PS50865">
    <property type="entry name" value="ZF_MYND_2"/>
    <property type="match status" value="1"/>
</dbReference>
<evidence type="ECO:0000256" key="4">
    <source>
        <dbReference type="PROSITE-ProRule" id="PRU00134"/>
    </source>
</evidence>
<sequence>MGAWGYGLFQSDPDLDHADQLSEVAGVDLLHPENPAKVRRTLDKGVLAKTFDRYLADKPLQKYSIVLLGALAMMLGAKINAKYMNVLRGMYNDTELFPQSKKQFKSGLDSYRNDGTPWDLQCPGVGDVVNDPNSDAMRESEASGSILINVGGIFEPMRAPGPRAPRTGASTTELSYEPRCWKCTEVKEKLLVCIKCKRAAYCGKDCQKGDWKHHKKFCVAAESKN</sequence>
<dbReference type="SUPFAM" id="SSF144232">
    <property type="entry name" value="HIT/MYND zinc finger-like"/>
    <property type="match status" value="1"/>
</dbReference>
<dbReference type="InterPro" id="IPR002893">
    <property type="entry name" value="Znf_MYND"/>
</dbReference>
<evidence type="ECO:0000313" key="6">
    <source>
        <dbReference type="EMBL" id="KAF2103677.1"/>
    </source>
</evidence>
<gene>
    <name evidence="6" type="ORF">NA57DRAFT_69890</name>
</gene>
<keyword evidence="2 4" id="KW-0863">Zinc-finger</keyword>
<dbReference type="Proteomes" id="UP000799772">
    <property type="component" value="Unassembled WGS sequence"/>
</dbReference>
<evidence type="ECO:0000256" key="2">
    <source>
        <dbReference type="ARBA" id="ARBA00022771"/>
    </source>
</evidence>